<feature type="signal peptide" evidence="1">
    <location>
        <begin position="1"/>
        <end position="19"/>
    </location>
</feature>
<accession>A0A7J6MLE4</accession>
<dbReference type="EMBL" id="JAAPAO010000113">
    <property type="protein sequence ID" value="KAF4672304.1"/>
    <property type="molecule type" value="Genomic_DNA"/>
</dbReference>
<dbReference type="OrthoDB" id="10355604at2759"/>
<evidence type="ECO:0000313" key="2">
    <source>
        <dbReference type="EMBL" id="KAF4672304.1"/>
    </source>
</evidence>
<gene>
    <name evidence="2" type="ORF">FOL47_000688</name>
</gene>
<dbReference type="AlphaFoldDB" id="A0A7J6MLE4"/>
<evidence type="ECO:0000313" key="3">
    <source>
        <dbReference type="Proteomes" id="UP000591131"/>
    </source>
</evidence>
<evidence type="ECO:0000256" key="1">
    <source>
        <dbReference type="SAM" id="SignalP"/>
    </source>
</evidence>
<keyword evidence="3" id="KW-1185">Reference proteome</keyword>
<dbReference type="Proteomes" id="UP000591131">
    <property type="component" value="Unassembled WGS sequence"/>
</dbReference>
<feature type="chain" id="PRO_5029851398" evidence="1">
    <location>
        <begin position="20"/>
        <end position="185"/>
    </location>
</feature>
<protein>
    <submittedName>
        <fullName evidence="2">Uncharacterized protein</fullName>
    </submittedName>
</protein>
<reference evidence="2 3" key="1">
    <citation type="submission" date="2020-04" db="EMBL/GenBank/DDBJ databases">
        <title>Perkinsus chesapeaki whole genome sequence.</title>
        <authorList>
            <person name="Bogema D.R."/>
        </authorList>
    </citation>
    <scope>NUCLEOTIDE SEQUENCE [LARGE SCALE GENOMIC DNA]</scope>
    <source>
        <strain evidence="2">ATCC PRA-425</strain>
    </source>
</reference>
<comment type="caution">
    <text evidence="2">The sequence shown here is derived from an EMBL/GenBank/DDBJ whole genome shotgun (WGS) entry which is preliminary data.</text>
</comment>
<proteinExistence type="predicted"/>
<sequence length="185" mass="19764">MAYPVRLVVLFSLIAMSYCDSTQDAACMSACSGIPGCDQTYCKSWKTPANCFGIHIKSDGTPCYAPADATCAGDELPCDQAEVAPVPPATGPSVSDILGSWCGTSPYPGGDYRLTFDETSVLLSIAQKVYTADYELVGSEIRLSNFDAEFQKLLQALGTEPYAEYQTGGVLIRFDGIFSDVASRC</sequence>
<name>A0A7J6MLE4_PERCH</name>
<organism evidence="2 3">
    <name type="scientific">Perkinsus chesapeaki</name>
    <name type="common">Clam parasite</name>
    <name type="synonym">Perkinsus andrewsi</name>
    <dbReference type="NCBI Taxonomy" id="330153"/>
    <lineage>
        <taxon>Eukaryota</taxon>
        <taxon>Sar</taxon>
        <taxon>Alveolata</taxon>
        <taxon>Perkinsozoa</taxon>
        <taxon>Perkinsea</taxon>
        <taxon>Perkinsida</taxon>
        <taxon>Perkinsidae</taxon>
        <taxon>Perkinsus</taxon>
    </lineage>
</organism>
<keyword evidence="1" id="KW-0732">Signal</keyword>